<dbReference type="PANTHER" id="PTHR30026">
    <property type="entry name" value="OUTER MEMBRANE PROTEIN TOLC"/>
    <property type="match status" value="1"/>
</dbReference>
<evidence type="ECO:0000256" key="4">
    <source>
        <dbReference type="ARBA" id="ARBA00022692"/>
    </source>
</evidence>
<reference evidence="7" key="1">
    <citation type="submission" date="2016-10" db="EMBL/GenBank/DDBJ databases">
        <authorList>
            <person name="de Groot N.N."/>
        </authorList>
    </citation>
    <scope>NUCLEOTIDE SEQUENCE</scope>
</reference>
<dbReference type="InterPro" id="IPR051906">
    <property type="entry name" value="TolC-like"/>
</dbReference>
<dbReference type="GO" id="GO:0009279">
    <property type="term" value="C:cell outer membrane"/>
    <property type="evidence" value="ECO:0007669"/>
    <property type="project" value="UniProtKB-SubCell"/>
</dbReference>
<dbReference type="GO" id="GO:0015288">
    <property type="term" value="F:porin activity"/>
    <property type="evidence" value="ECO:0007669"/>
    <property type="project" value="TreeGrafter"/>
</dbReference>
<keyword evidence="4" id="KW-0812">Transmembrane</keyword>
<evidence type="ECO:0000256" key="6">
    <source>
        <dbReference type="ARBA" id="ARBA00023237"/>
    </source>
</evidence>
<gene>
    <name evidence="7" type="ORF">MNB_SV-5-1478</name>
</gene>
<organism evidence="7">
    <name type="scientific">hydrothermal vent metagenome</name>
    <dbReference type="NCBI Taxonomy" id="652676"/>
    <lineage>
        <taxon>unclassified sequences</taxon>
        <taxon>metagenomes</taxon>
        <taxon>ecological metagenomes</taxon>
    </lineage>
</organism>
<protein>
    <submittedName>
        <fullName evidence="7">Outer membrane efflux protein</fullName>
    </submittedName>
</protein>
<evidence type="ECO:0000256" key="1">
    <source>
        <dbReference type="ARBA" id="ARBA00004442"/>
    </source>
</evidence>
<dbReference type="Gene3D" id="1.20.1600.10">
    <property type="entry name" value="Outer membrane efflux proteins (OEP)"/>
    <property type="match status" value="1"/>
</dbReference>
<dbReference type="AlphaFoldDB" id="A0A1W1EFJ7"/>
<name>A0A1W1EFJ7_9ZZZZ</name>
<evidence type="ECO:0000313" key="7">
    <source>
        <dbReference type="EMBL" id="SFZ98805.1"/>
    </source>
</evidence>
<dbReference type="SUPFAM" id="SSF56954">
    <property type="entry name" value="Outer membrane efflux proteins (OEP)"/>
    <property type="match status" value="1"/>
</dbReference>
<proteinExistence type="predicted"/>
<dbReference type="GO" id="GO:0015562">
    <property type="term" value="F:efflux transmembrane transporter activity"/>
    <property type="evidence" value="ECO:0007669"/>
    <property type="project" value="InterPro"/>
</dbReference>
<dbReference type="Pfam" id="PF02321">
    <property type="entry name" value="OEP"/>
    <property type="match status" value="2"/>
</dbReference>
<dbReference type="InterPro" id="IPR003423">
    <property type="entry name" value="OMP_efflux"/>
</dbReference>
<dbReference type="EMBL" id="FPKX01000060">
    <property type="protein sequence ID" value="SFZ98805.1"/>
    <property type="molecule type" value="Genomic_DNA"/>
</dbReference>
<keyword evidence="2" id="KW-0813">Transport</keyword>
<keyword evidence="6" id="KW-0998">Cell outer membrane</keyword>
<dbReference type="GO" id="GO:1990281">
    <property type="term" value="C:efflux pump complex"/>
    <property type="evidence" value="ECO:0007669"/>
    <property type="project" value="TreeGrafter"/>
</dbReference>
<evidence type="ECO:0000256" key="5">
    <source>
        <dbReference type="ARBA" id="ARBA00023136"/>
    </source>
</evidence>
<sequence>MKFIVFVLFSTTLFAQISIQDAWNNVQNRNDGLKASHADVLHAKLKKESAEGMYMPSVSITGSYTHLDDSIGADISGLSNIVNNLPLPIPIHLPSKIDFLDQDIVMANLNVLYPLYMGGKIDAAQDAYMGKLAEAKAKQRLSEDKAFLELVKVYYGVIVTKSLLKTRQESQRALQIHYAHARKLKLQGQISKAELLNAQVKLDIAKIETTKAEHKVDIVVSAFKKMIKSNNTPKSSLFVAGKLGSKYRYSDKSINNYASIDLLDAKSKQADAMIDVEKAAWQPEVISYATVNLHKGDSMLEEGLPEWMVGVGFKFDIFSRKDRAKEVEAAKVMRAKVSSLKEQAKSDLKLAVQKTYNEILLYRDEFNSLSSSLALANENYRLRSLAFKEGLSTSVEVVDAQMLLSGAKTKRLNAAYNYVKKLAELSVLTGDKTLFFKFEQSSKRIK</sequence>
<evidence type="ECO:0000256" key="2">
    <source>
        <dbReference type="ARBA" id="ARBA00022448"/>
    </source>
</evidence>
<keyword evidence="3" id="KW-1134">Transmembrane beta strand</keyword>
<keyword evidence="5" id="KW-0472">Membrane</keyword>
<dbReference type="PANTHER" id="PTHR30026:SF5">
    <property type="entry name" value="ABC-TYPE EFFLUX SYSTEM SECRETIN COMPONENT"/>
    <property type="match status" value="1"/>
</dbReference>
<accession>A0A1W1EFJ7</accession>
<evidence type="ECO:0000256" key="3">
    <source>
        <dbReference type="ARBA" id="ARBA00022452"/>
    </source>
</evidence>
<comment type="subcellular location">
    <subcellularLocation>
        <location evidence="1">Cell outer membrane</location>
    </subcellularLocation>
</comment>